<dbReference type="InterPro" id="IPR036188">
    <property type="entry name" value="FAD/NAD-bd_sf"/>
</dbReference>
<evidence type="ECO:0000313" key="9">
    <source>
        <dbReference type="EMBL" id="PQK12751.1"/>
    </source>
</evidence>
<keyword evidence="6" id="KW-0560">Oxidoreductase</keyword>
<proteinExistence type="inferred from homology"/>
<accession>A0A2S7Y9A4</accession>
<dbReference type="Proteomes" id="UP000237441">
    <property type="component" value="Unassembled WGS sequence"/>
</dbReference>
<sequence length="562" mass="63497">MPAAAPAAGPAAVSADCIIVGAGFSGCYALYKLRQQGYSAKLIDAGADFGGVWHSHRYPGALVDSPPPIYQLSIPRVRQGFHFGLKYPDQCTMQAYFQHVAEVLDLRRDAIFRHSIFDARYDSDTGFWHLWSDKGLHATGWYVFFATGTTNKTYVPKFQGLERFRGRWVHTHDWPDDLNLGDKKKIALIGQGSTGTQVAQEIAKLDADVTVFVRTPNIAYPLRQRTLTAGETERWKSLYQEYSPHAKPSRWATISMNTPARSFGEETAEQRRENWETAWKNGGFDIITGNYPEILTDKTANAAFYEFWKEKTLPRIKDPGKRKFLVPDQQPVWFMARRPVLEDDYYEMMDRDNVTLIDLKRTPIKEFTETGIVTEEPCPCATTTTTTTQTLREFDLVILATGYDAITGSLYDMHIRDRRGALLQDKWRDGVRTHMGMTVPGVPNAFLLYGPQAPGPLTNGPTFIELQVDLLCGLLARARADGRRVLEVTEAAAARWRAKLYAGYEALLASEADSSWWVGGNIPGKTREPLTWFSGLPAWRKECEESLRTRDDFEPVKRATKL</sequence>
<evidence type="ECO:0000256" key="6">
    <source>
        <dbReference type="ARBA" id="ARBA00023002"/>
    </source>
</evidence>
<dbReference type="PANTHER" id="PTHR43098:SF3">
    <property type="entry name" value="L-ORNITHINE N(5)-MONOOXYGENASE-RELATED"/>
    <property type="match status" value="1"/>
</dbReference>
<reference evidence="9 10" key="1">
    <citation type="submission" date="2016-07" db="EMBL/GenBank/DDBJ databases">
        <title>Comparative genomics of the entomopathogenic fungus Beauveria bassiana.</title>
        <authorList>
            <person name="Valero Jimenez C.A."/>
            <person name="Zwaan B.J."/>
            <person name="Van Kan J.A."/>
            <person name="Takken W."/>
            <person name="Debets A.J."/>
            <person name="Schoustra S.E."/>
            <person name="Koenraadt C.J."/>
        </authorList>
    </citation>
    <scope>NUCLEOTIDE SEQUENCE [LARGE SCALE GENOMIC DNA]</scope>
    <source>
        <strain evidence="9 10">ARSEF 8028</strain>
    </source>
</reference>
<dbReference type="EMBL" id="JRHA01000003">
    <property type="protein sequence ID" value="PQK12751.1"/>
    <property type="molecule type" value="Genomic_DNA"/>
</dbReference>
<dbReference type="PRINTS" id="PR00411">
    <property type="entry name" value="PNDRDTASEI"/>
</dbReference>
<comment type="cofactor">
    <cofactor evidence="1">
        <name>FAD</name>
        <dbReference type="ChEBI" id="CHEBI:57692"/>
    </cofactor>
</comment>
<dbReference type="Gene3D" id="3.50.50.60">
    <property type="entry name" value="FAD/NAD(P)-binding domain"/>
    <property type="match status" value="2"/>
</dbReference>
<dbReference type="Pfam" id="PF07992">
    <property type="entry name" value="Pyr_redox_2"/>
    <property type="match status" value="1"/>
</dbReference>
<evidence type="ECO:0000256" key="3">
    <source>
        <dbReference type="ARBA" id="ARBA00022630"/>
    </source>
</evidence>
<dbReference type="InterPro" id="IPR050775">
    <property type="entry name" value="FAD-binding_Monooxygenases"/>
</dbReference>
<evidence type="ECO:0000256" key="5">
    <source>
        <dbReference type="ARBA" id="ARBA00022857"/>
    </source>
</evidence>
<dbReference type="PANTHER" id="PTHR43098">
    <property type="entry name" value="L-ORNITHINE N(5)-MONOOXYGENASE-RELATED"/>
    <property type="match status" value="1"/>
</dbReference>
<evidence type="ECO:0000256" key="4">
    <source>
        <dbReference type="ARBA" id="ARBA00022827"/>
    </source>
</evidence>
<dbReference type="OrthoDB" id="66881at2759"/>
<feature type="domain" description="FAD/NAD(P)-binding" evidence="8">
    <location>
        <begin position="16"/>
        <end position="221"/>
    </location>
</feature>
<comment type="similarity">
    <text evidence="2">Belongs to the FAD-binding monooxygenase family.</text>
</comment>
<protein>
    <recommendedName>
        <fullName evidence="8">FAD/NAD(P)-binding domain-containing protein</fullName>
    </recommendedName>
</protein>
<evidence type="ECO:0000259" key="8">
    <source>
        <dbReference type="Pfam" id="PF07992"/>
    </source>
</evidence>
<gene>
    <name evidence="9" type="ORF">BB8028_0003g13660</name>
</gene>
<evidence type="ECO:0000256" key="2">
    <source>
        <dbReference type="ARBA" id="ARBA00010139"/>
    </source>
</evidence>
<keyword evidence="5" id="KW-0521">NADP</keyword>
<evidence type="ECO:0000313" key="10">
    <source>
        <dbReference type="Proteomes" id="UP000237441"/>
    </source>
</evidence>
<keyword evidence="3" id="KW-0285">Flavoprotein</keyword>
<evidence type="ECO:0000256" key="7">
    <source>
        <dbReference type="ARBA" id="ARBA00023033"/>
    </source>
</evidence>
<keyword evidence="4" id="KW-0274">FAD</keyword>
<dbReference type="SUPFAM" id="SSF51905">
    <property type="entry name" value="FAD/NAD(P)-binding domain"/>
    <property type="match status" value="1"/>
</dbReference>
<evidence type="ECO:0000256" key="1">
    <source>
        <dbReference type="ARBA" id="ARBA00001974"/>
    </source>
</evidence>
<organism evidence="9 10">
    <name type="scientific">Beauveria bassiana</name>
    <name type="common">White muscardine disease fungus</name>
    <name type="synonym">Tritirachium shiotae</name>
    <dbReference type="NCBI Taxonomy" id="176275"/>
    <lineage>
        <taxon>Eukaryota</taxon>
        <taxon>Fungi</taxon>
        <taxon>Dikarya</taxon>
        <taxon>Ascomycota</taxon>
        <taxon>Pezizomycotina</taxon>
        <taxon>Sordariomycetes</taxon>
        <taxon>Hypocreomycetidae</taxon>
        <taxon>Hypocreales</taxon>
        <taxon>Cordycipitaceae</taxon>
        <taxon>Beauveria</taxon>
    </lineage>
</organism>
<dbReference type="GO" id="GO:0004497">
    <property type="term" value="F:monooxygenase activity"/>
    <property type="evidence" value="ECO:0007669"/>
    <property type="project" value="UniProtKB-KW"/>
</dbReference>
<comment type="caution">
    <text evidence="9">The sequence shown here is derived from an EMBL/GenBank/DDBJ whole genome shotgun (WGS) entry which is preliminary data.</text>
</comment>
<dbReference type="AlphaFoldDB" id="A0A2S7Y9A4"/>
<dbReference type="InterPro" id="IPR023753">
    <property type="entry name" value="FAD/NAD-binding_dom"/>
</dbReference>
<keyword evidence="7" id="KW-0503">Monooxygenase</keyword>
<name>A0A2S7Y9A4_BEABA</name>